<gene>
    <name evidence="1" type="ORF">BO66DRAFT_412852</name>
</gene>
<protein>
    <submittedName>
        <fullName evidence="1">FAD/NAD(P)-binding domain-containing protein</fullName>
    </submittedName>
</protein>
<name>A0ACD1H3R5_9EURO</name>
<evidence type="ECO:0000313" key="2">
    <source>
        <dbReference type="Proteomes" id="UP000249661"/>
    </source>
</evidence>
<organism evidence="1 2">
    <name type="scientific">Aspergillus aculeatinus CBS 121060</name>
    <dbReference type="NCBI Taxonomy" id="1448322"/>
    <lineage>
        <taxon>Eukaryota</taxon>
        <taxon>Fungi</taxon>
        <taxon>Dikarya</taxon>
        <taxon>Ascomycota</taxon>
        <taxon>Pezizomycotina</taxon>
        <taxon>Eurotiomycetes</taxon>
        <taxon>Eurotiomycetidae</taxon>
        <taxon>Eurotiales</taxon>
        <taxon>Aspergillaceae</taxon>
        <taxon>Aspergillus</taxon>
        <taxon>Aspergillus subgen. Circumdati</taxon>
    </lineage>
</organism>
<dbReference type="EMBL" id="KZ824967">
    <property type="protein sequence ID" value="RAH68265.1"/>
    <property type="molecule type" value="Genomic_DNA"/>
</dbReference>
<dbReference type="Proteomes" id="UP000249661">
    <property type="component" value="Unassembled WGS sequence"/>
</dbReference>
<evidence type="ECO:0000313" key="1">
    <source>
        <dbReference type="EMBL" id="RAH68265.1"/>
    </source>
</evidence>
<sequence>MPVSWAAILPKYDMIPEFLSQCGTFIENFLVYPQSPRQLAASIVIIGAGFSGTNLLHSLRRLGSSCRIDESGTDLGGVWHWNTHPGCRVDTPGFIYQLSIPEVSETRAFTEKYLSADELRAYFLHTVTGAWYDVSAEGKRNWRIETGDGRVTRLQFLVSCVGFAAEPFVPEFQGLETFKVEVCHSAFWPKAGIDVKGKKVASWAKQAESLVVFQRTPNLALPMRQHTFSTAGLNAPEEDARLIFMQREKTFSGYLDKPSPQATFDVPSEKREALYEGYSHLLTNEKANREAYDFRAKRTRARITDPSRRDILAPLEPPHPIGAKRTNVELVNVRDASHGISAIRPKGIVTEDGGFYPVDASAFATGLNCFAGNNGASAFLTMTRKGYPNMFLCYAVHGPTALSNGPASIEM</sequence>
<reference evidence="1" key="1">
    <citation type="submission" date="2018-02" db="EMBL/GenBank/DDBJ databases">
        <title>The genomes of Aspergillus section Nigri reveals drivers in fungal speciation.</title>
        <authorList>
            <consortium name="DOE Joint Genome Institute"/>
            <person name="Vesth T.C."/>
            <person name="Nybo J."/>
            <person name="Theobald S."/>
            <person name="Brandl J."/>
            <person name="Frisvad J.C."/>
            <person name="Nielsen K.F."/>
            <person name="Lyhne E.K."/>
            <person name="Kogle M.E."/>
            <person name="Kuo A."/>
            <person name="Riley R."/>
            <person name="Clum A."/>
            <person name="Nolan M."/>
            <person name="Lipzen A."/>
            <person name="Salamov A."/>
            <person name="Henrissat B."/>
            <person name="Wiebenga A."/>
            <person name="De vries R.P."/>
            <person name="Grigoriev I.V."/>
            <person name="Mortensen U.H."/>
            <person name="Andersen M.R."/>
            <person name="Baker S.E."/>
        </authorList>
    </citation>
    <scope>NUCLEOTIDE SEQUENCE</scope>
    <source>
        <strain evidence="1">CBS 121060</strain>
    </source>
</reference>
<keyword evidence="2" id="KW-1185">Reference proteome</keyword>
<accession>A0ACD1H3R5</accession>
<proteinExistence type="predicted"/>